<dbReference type="Proteomes" id="UP000474296">
    <property type="component" value="Unassembled WGS sequence"/>
</dbReference>
<dbReference type="InterPro" id="IPR005467">
    <property type="entry name" value="His_kinase_dom"/>
</dbReference>
<dbReference type="PROSITE" id="PS50109">
    <property type="entry name" value="HIS_KIN"/>
    <property type="match status" value="1"/>
</dbReference>
<evidence type="ECO:0000256" key="2">
    <source>
        <dbReference type="ARBA" id="ARBA00012438"/>
    </source>
</evidence>
<dbReference type="RefSeq" id="WP_164033678.1">
    <property type="nucleotide sequence ID" value="NZ_JAABOQ010000008.1"/>
</dbReference>
<comment type="catalytic activity">
    <reaction evidence="1">
        <text>ATP + protein L-histidine = ADP + protein N-phospho-L-histidine.</text>
        <dbReference type="EC" id="2.7.13.3"/>
    </reaction>
</comment>
<dbReference type="InterPro" id="IPR001610">
    <property type="entry name" value="PAC"/>
</dbReference>
<evidence type="ECO:0000256" key="4">
    <source>
        <dbReference type="ARBA" id="ARBA00022679"/>
    </source>
</evidence>
<evidence type="ECO:0000259" key="6">
    <source>
        <dbReference type="PROSITE" id="PS50109"/>
    </source>
</evidence>
<evidence type="ECO:0000259" key="8">
    <source>
        <dbReference type="PROSITE" id="PS50113"/>
    </source>
</evidence>
<dbReference type="InterPro" id="IPR013655">
    <property type="entry name" value="PAS_fold_3"/>
</dbReference>
<organism evidence="9 10">
    <name type="scientific">Spongiivirga citrea</name>
    <dbReference type="NCBI Taxonomy" id="1481457"/>
    <lineage>
        <taxon>Bacteria</taxon>
        <taxon>Pseudomonadati</taxon>
        <taxon>Bacteroidota</taxon>
        <taxon>Flavobacteriia</taxon>
        <taxon>Flavobacteriales</taxon>
        <taxon>Flavobacteriaceae</taxon>
        <taxon>Spongiivirga</taxon>
    </lineage>
</organism>
<dbReference type="InterPro" id="IPR000014">
    <property type="entry name" value="PAS"/>
</dbReference>
<dbReference type="EMBL" id="JAABOQ010000008">
    <property type="protein sequence ID" value="NER18996.1"/>
    <property type="molecule type" value="Genomic_DNA"/>
</dbReference>
<dbReference type="InterPro" id="IPR004358">
    <property type="entry name" value="Sig_transdc_His_kin-like_C"/>
</dbReference>
<dbReference type="SUPFAM" id="SSF55785">
    <property type="entry name" value="PYP-like sensor domain (PAS domain)"/>
    <property type="match status" value="2"/>
</dbReference>
<dbReference type="EC" id="2.7.13.3" evidence="2"/>
<dbReference type="PANTHER" id="PTHR43304">
    <property type="entry name" value="PHYTOCHROME-LIKE PROTEIN CPH1"/>
    <property type="match status" value="1"/>
</dbReference>
<keyword evidence="5" id="KW-0418">Kinase</keyword>
<dbReference type="PANTHER" id="PTHR43304:SF1">
    <property type="entry name" value="PAC DOMAIN-CONTAINING PROTEIN"/>
    <property type="match status" value="1"/>
</dbReference>
<evidence type="ECO:0000256" key="1">
    <source>
        <dbReference type="ARBA" id="ARBA00000085"/>
    </source>
</evidence>
<dbReference type="PROSITE" id="PS50113">
    <property type="entry name" value="PAC"/>
    <property type="match status" value="1"/>
</dbReference>
<dbReference type="PRINTS" id="PR00344">
    <property type="entry name" value="BCTRLSENSOR"/>
</dbReference>
<dbReference type="AlphaFoldDB" id="A0A6M0CM34"/>
<gene>
    <name evidence="9" type="ORF">GWK10_17410</name>
</gene>
<evidence type="ECO:0000313" key="10">
    <source>
        <dbReference type="Proteomes" id="UP000474296"/>
    </source>
</evidence>
<dbReference type="Pfam" id="PF08447">
    <property type="entry name" value="PAS_3"/>
    <property type="match status" value="2"/>
</dbReference>
<dbReference type="Gene3D" id="3.30.450.20">
    <property type="entry name" value="PAS domain"/>
    <property type="match status" value="2"/>
</dbReference>
<reference evidence="9 10" key="1">
    <citation type="submission" date="2020-01" db="EMBL/GenBank/DDBJ databases">
        <title>Spongiivirga citrea KCTC 32990T.</title>
        <authorList>
            <person name="Wang G."/>
        </authorList>
    </citation>
    <scope>NUCLEOTIDE SEQUENCE [LARGE SCALE GENOMIC DNA]</scope>
    <source>
        <strain evidence="9 10">KCTC 32990</strain>
    </source>
</reference>
<keyword evidence="4" id="KW-0808">Transferase</keyword>
<evidence type="ECO:0000256" key="5">
    <source>
        <dbReference type="ARBA" id="ARBA00022777"/>
    </source>
</evidence>
<dbReference type="InterPro" id="IPR035965">
    <property type="entry name" value="PAS-like_dom_sf"/>
</dbReference>
<proteinExistence type="predicted"/>
<dbReference type="InterPro" id="IPR000700">
    <property type="entry name" value="PAS-assoc_C"/>
</dbReference>
<dbReference type="InterPro" id="IPR003594">
    <property type="entry name" value="HATPase_dom"/>
</dbReference>
<evidence type="ECO:0000313" key="9">
    <source>
        <dbReference type="EMBL" id="NER18996.1"/>
    </source>
</evidence>
<dbReference type="Gene3D" id="3.30.565.10">
    <property type="entry name" value="Histidine kinase-like ATPase, C-terminal domain"/>
    <property type="match status" value="1"/>
</dbReference>
<dbReference type="InterPro" id="IPR052162">
    <property type="entry name" value="Sensor_kinase/Photoreceptor"/>
</dbReference>
<dbReference type="Pfam" id="PF02518">
    <property type="entry name" value="HATPase_c"/>
    <property type="match status" value="1"/>
</dbReference>
<dbReference type="InterPro" id="IPR036890">
    <property type="entry name" value="HATPase_C_sf"/>
</dbReference>
<dbReference type="NCBIfam" id="TIGR00229">
    <property type="entry name" value="sensory_box"/>
    <property type="match status" value="1"/>
</dbReference>
<feature type="domain" description="PAC" evidence="8">
    <location>
        <begin position="223"/>
        <end position="276"/>
    </location>
</feature>
<feature type="domain" description="Histidine kinase" evidence="6">
    <location>
        <begin position="294"/>
        <end position="504"/>
    </location>
</feature>
<accession>A0A6M0CM34</accession>
<protein>
    <recommendedName>
        <fullName evidence="2">histidine kinase</fullName>
        <ecNumber evidence="2">2.7.13.3</ecNumber>
    </recommendedName>
</protein>
<dbReference type="CDD" id="cd00130">
    <property type="entry name" value="PAS"/>
    <property type="match status" value="2"/>
</dbReference>
<keyword evidence="3" id="KW-0597">Phosphoprotein</keyword>
<keyword evidence="10" id="KW-1185">Reference proteome</keyword>
<evidence type="ECO:0000259" key="7">
    <source>
        <dbReference type="PROSITE" id="PS50112"/>
    </source>
</evidence>
<feature type="domain" description="PAS" evidence="7">
    <location>
        <begin position="147"/>
        <end position="219"/>
    </location>
</feature>
<dbReference type="SMART" id="SM00387">
    <property type="entry name" value="HATPase_c"/>
    <property type="match status" value="1"/>
</dbReference>
<dbReference type="SUPFAM" id="SSF55874">
    <property type="entry name" value="ATPase domain of HSP90 chaperone/DNA topoisomerase II/histidine kinase"/>
    <property type="match status" value="1"/>
</dbReference>
<name>A0A6M0CM34_9FLAO</name>
<evidence type="ECO:0000256" key="3">
    <source>
        <dbReference type="ARBA" id="ARBA00022553"/>
    </source>
</evidence>
<comment type="caution">
    <text evidence="9">The sequence shown here is derived from an EMBL/GenBank/DDBJ whole genome shotgun (WGS) entry which is preliminary data.</text>
</comment>
<dbReference type="GO" id="GO:0004673">
    <property type="term" value="F:protein histidine kinase activity"/>
    <property type="evidence" value="ECO:0007669"/>
    <property type="project" value="UniProtKB-EC"/>
</dbReference>
<dbReference type="SMART" id="SM00086">
    <property type="entry name" value="PAC"/>
    <property type="match status" value="2"/>
</dbReference>
<sequence>MSLAIKDTRGPFVEGQSAMQKAFKDVGGLIFQFQYFPDKKHSCFPFASAGLISILDLTPDQIKQDATPVFERLHPDDEKTFYKVIKKSMETLESWDYDYRVVLPRQGLKWLRGHGRPEKLSDGSYLWNGCMMDITDRKLIEVDLYESKQRLQLAMESTKDGLWDWNVKTDKVFYSNESKALLGYQPDELKNTSDDWNSKVHPEDRASYYDDMHNHFDGKTPYYFNEHRILCKDGHYKWILDRGKVIEWDSSGNPLRVIGTHSDISLQKQRELEARTKIDIIEDQNNRLTNFAHIVSHNLRSHSGNFEMLLDLVDEADSSEEKLEMVNHLKKVSESLSETIAHLNKVVSIQTNLNKGLEKISLSNCIVNTVSVLKGEIDKKNAIITNKVSSEIFVDHNPAYLESILLNLISNGLKYKHADRNPEIILETIYENGKLSLKVSDNGIGIDLKKHGKNLFGMYKTFHGNNDAKGIGLFITKNQIESLGGTIAVESEVNVGTSFKITFN</sequence>
<dbReference type="SMART" id="SM00091">
    <property type="entry name" value="PAS"/>
    <property type="match status" value="2"/>
</dbReference>
<dbReference type="PROSITE" id="PS50112">
    <property type="entry name" value="PAS"/>
    <property type="match status" value="1"/>
</dbReference>